<evidence type="ECO:0000313" key="1">
    <source>
        <dbReference type="EMBL" id="KRY06840.1"/>
    </source>
</evidence>
<dbReference type="Proteomes" id="UP000054783">
    <property type="component" value="Unassembled WGS sequence"/>
</dbReference>
<keyword evidence="2" id="KW-1185">Reference proteome</keyword>
<proteinExistence type="predicted"/>
<dbReference type="EMBL" id="JYDQ01000645">
    <property type="protein sequence ID" value="KRY06840.1"/>
    <property type="molecule type" value="Genomic_DNA"/>
</dbReference>
<protein>
    <submittedName>
        <fullName evidence="1">Uncharacterized protein</fullName>
    </submittedName>
</protein>
<organism evidence="1 2">
    <name type="scientific">Trichinella patagoniensis</name>
    <dbReference type="NCBI Taxonomy" id="990121"/>
    <lineage>
        <taxon>Eukaryota</taxon>
        <taxon>Metazoa</taxon>
        <taxon>Ecdysozoa</taxon>
        <taxon>Nematoda</taxon>
        <taxon>Enoplea</taxon>
        <taxon>Dorylaimia</taxon>
        <taxon>Trichinellida</taxon>
        <taxon>Trichinellidae</taxon>
        <taxon>Trichinella</taxon>
    </lineage>
</organism>
<dbReference type="AlphaFoldDB" id="A0A0V0Z370"/>
<evidence type="ECO:0000313" key="2">
    <source>
        <dbReference type="Proteomes" id="UP000054783"/>
    </source>
</evidence>
<gene>
    <name evidence="1" type="ORF">T12_4945</name>
</gene>
<sequence length="110" mass="12444">MNRKADGGWSCNIRIKDDFKGNLTSNIVYIQYGQSRYTTPQNMSAEYVYANVNEGEHCRWHSATCTLCHSNPERTALLYKCSLLNGGLITYCIALFGYIGTSLQQIRCDC</sequence>
<reference evidence="1 2" key="1">
    <citation type="submission" date="2015-01" db="EMBL/GenBank/DDBJ databases">
        <title>Evolution of Trichinella species and genotypes.</title>
        <authorList>
            <person name="Korhonen P.K."/>
            <person name="Edoardo P."/>
            <person name="Giuseppe L.R."/>
            <person name="Gasser R.B."/>
        </authorList>
    </citation>
    <scope>NUCLEOTIDE SEQUENCE [LARGE SCALE GENOMIC DNA]</scope>
    <source>
        <strain evidence="1">ISS2496</strain>
    </source>
</reference>
<accession>A0A0V0Z370</accession>
<name>A0A0V0Z370_9BILA</name>
<comment type="caution">
    <text evidence="1">The sequence shown here is derived from an EMBL/GenBank/DDBJ whole genome shotgun (WGS) entry which is preliminary data.</text>
</comment>